<name>A0A939T2V9_9ACTN</name>
<keyword evidence="6" id="KW-1185">Reference proteome</keyword>
<dbReference type="PANTHER" id="PTHR30244">
    <property type="entry name" value="TRANSAMINASE"/>
    <property type="match status" value="1"/>
</dbReference>
<comment type="cofactor">
    <cofactor evidence="1">
        <name>pyridoxal 5'-phosphate</name>
        <dbReference type="ChEBI" id="CHEBI:597326"/>
    </cofactor>
</comment>
<dbReference type="Proteomes" id="UP000669179">
    <property type="component" value="Unassembled WGS sequence"/>
</dbReference>
<dbReference type="InterPro" id="IPR015421">
    <property type="entry name" value="PyrdxlP-dep_Trfase_major"/>
</dbReference>
<organism evidence="5 6">
    <name type="scientific">Actinomadura barringtoniae</name>
    <dbReference type="NCBI Taxonomy" id="1427535"/>
    <lineage>
        <taxon>Bacteria</taxon>
        <taxon>Bacillati</taxon>
        <taxon>Actinomycetota</taxon>
        <taxon>Actinomycetes</taxon>
        <taxon>Streptosporangiales</taxon>
        <taxon>Thermomonosporaceae</taxon>
        <taxon>Actinomadura</taxon>
    </lineage>
</organism>
<dbReference type="InterPro" id="IPR000653">
    <property type="entry name" value="DegT/StrS_aminotransferase"/>
</dbReference>
<dbReference type="PANTHER" id="PTHR30244:SF34">
    <property type="entry name" value="DTDP-4-AMINO-4,6-DIDEOXYGALACTOSE TRANSAMINASE"/>
    <property type="match status" value="1"/>
</dbReference>
<comment type="caution">
    <text evidence="5">The sequence shown here is derived from an EMBL/GenBank/DDBJ whole genome shotgun (WGS) entry which is preliminary data.</text>
</comment>
<dbReference type="SUPFAM" id="SSF53383">
    <property type="entry name" value="PLP-dependent transferases"/>
    <property type="match status" value="1"/>
</dbReference>
<evidence type="ECO:0000256" key="4">
    <source>
        <dbReference type="RuleBase" id="RU004508"/>
    </source>
</evidence>
<reference evidence="5" key="1">
    <citation type="submission" date="2021-03" db="EMBL/GenBank/DDBJ databases">
        <authorList>
            <person name="Kanchanasin P."/>
            <person name="Saeng-In P."/>
            <person name="Phongsopitanun W."/>
            <person name="Yuki M."/>
            <person name="Kudo T."/>
            <person name="Ohkuma M."/>
            <person name="Tanasupawat S."/>
        </authorList>
    </citation>
    <scope>NUCLEOTIDE SEQUENCE</scope>
    <source>
        <strain evidence="5">GKU 128</strain>
    </source>
</reference>
<dbReference type="Gene3D" id="3.40.640.10">
    <property type="entry name" value="Type I PLP-dependent aspartate aminotransferase-like (Major domain)"/>
    <property type="match status" value="1"/>
</dbReference>
<evidence type="ECO:0000313" key="6">
    <source>
        <dbReference type="Proteomes" id="UP000669179"/>
    </source>
</evidence>
<evidence type="ECO:0000256" key="3">
    <source>
        <dbReference type="PIRSR" id="PIRSR000390-2"/>
    </source>
</evidence>
<dbReference type="GO" id="GO:0008483">
    <property type="term" value="F:transaminase activity"/>
    <property type="evidence" value="ECO:0007669"/>
    <property type="project" value="UniProtKB-KW"/>
</dbReference>
<dbReference type="PIRSF" id="PIRSF000390">
    <property type="entry name" value="PLP_StrS"/>
    <property type="match status" value="1"/>
</dbReference>
<sequence>MDLSSRRWPPEPDARELGLLTDVARSRVWTDGPWTAEVERRMSKLTGAPHTVAFNSCTSALHAALHAMGCGRGTLVAAPAFTFAGTVTGAAHIGAELLFADVDPDTLTIADPTAAAEIVIAVDLHGVPHGLDRVRAAGRPVLTDACQSLGSLLGGAHVGATGTHAWSFSSAKMVAAPDGGAVTTDDAGIAERLRELRDYGVPAGESRSNGAVQWPGGHNWRPSELSMAMVAHRLDGLDRWTARTREVTARLHAAMDRLGLWRQRTPEPGGTAWHKVRFGPPDRAAVRTAEMERALAAAGVPTHRWGGVPLNRHPAFNGSGHPVGTPVAEAVAASTLCLGTEATPPMTWTDDEVDRVCHILETSIGS</sequence>
<comment type="similarity">
    <text evidence="4">Belongs to the DegT/DnrJ/EryC1 family.</text>
</comment>
<evidence type="ECO:0000256" key="1">
    <source>
        <dbReference type="ARBA" id="ARBA00001933"/>
    </source>
</evidence>
<feature type="active site" description="Proton acceptor" evidence="2">
    <location>
        <position position="172"/>
    </location>
</feature>
<proteinExistence type="inferred from homology"/>
<keyword evidence="5" id="KW-0808">Transferase</keyword>
<dbReference type="EMBL" id="JAGEOJ010000003">
    <property type="protein sequence ID" value="MBO2447203.1"/>
    <property type="molecule type" value="Genomic_DNA"/>
</dbReference>
<feature type="modified residue" description="N6-(pyridoxal phosphate)lysine" evidence="3">
    <location>
        <position position="172"/>
    </location>
</feature>
<evidence type="ECO:0000256" key="2">
    <source>
        <dbReference type="PIRSR" id="PIRSR000390-1"/>
    </source>
</evidence>
<keyword evidence="3 4" id="KW-0663">Pyridoxal phosphate</keyword>
<dbReference type="AlphaFoldDB" id="A0A939T2V9"/>
<dbReference type="GO" id="GO:0030170">
    <property type="term" value="F:pyridoxal phosphate binding"/>
    <property type="evidence" value="ECO:0007669"/>
    <property type="project" value="TreeGrafter"/>
</dbReference>
<dbReference type="GO" id="GO:0000271">
    <property type="term" value="P:polysaccharide biosynthetic process"/>
    <property type="evidence" value="ECO:0007669"/>
    <property type="project" value="TreeGrafter"/>
</dbReference>
<dbReference type="Pfam" id="PF01041">
    <property type="entry name" value="DegT_DnrJ_EryC1"/>
    <property type="match status" value="1"/>
</dbReference>
<protein>
    <submittedName>
        <fullName evidence="5">DegT/DnrJ/EryC1/StrS family aminotransferase</fullName>
    </submittedName>
</protein>
<accession>A0A939T2V9</accession>
<keyword evidence="5" id="KW-0032">Aminotransferase</keyword>
<dbReference type="RefSeq" id="WP_208254799.1">
    <property type="nucleotide sequence ID" value="NZ_JAGEOJ010000003.1"/>
</dbReference>
<evidence type="ECO:0000313" key="5">
    <source>
        <dbReference type="EMBL" id="MBO2447203.1"/>
    </source>
</evidence>
<gene>
    <name evidence="5" type="ORF">J4573_08915</name>
</gene>
<dbReference type="InterPro" id="IPR015424">
    <property type="entry name" value="PyrdxlP-dep_Trfase"/>
</dbReference>